<evidence type="ECO:0000313" key="1">
    <source>
        <dbReference type="EMBL" id="CAK9321431.1"/>
    </source>
</evidence>
<evidence type="ECO:0000313" key="2">
    <source>
        <dbReference type="Proteomes" id="UP001642487"/>
    </source>
</evidence>
<protein>
    <submittedName>
        <fullName evidence="1">Uncharacterized protein</fullName>
    </submittedName>
</protein>
<reference evidence="1 2" key="1">
    <citation type="submission" date="2024-03" db="EMBL/GenBank/DDBJ databases">
        <authorList>
            <person name="Gkanogiannis A."/>
            <person name="Becerra Lopez-Lavalle L."/>
        </authorList>
    </citation>
    <scope>NUCLEOTIDE SEQUENCE [LARGE SCALE GENOMIC DNA]</scope>
</reference>
<keyword evidence="2" id="KW-1185">Reference proteome</keyword>
<sequence length="149" mass="16694">MRQYVYLTPPTRLASINPSTVLYNLRSLAHNFVCSTLIIFVPPARRTPHISCLIIFVPPTRRTPHISCLPSHAVAQICMLSPLDPHRTALASVCRHTPTCVVLTAICIVLPSFDLRLPAAPQSMLRCLDSLCFWILNLEIHVRACLMLK</sequence>
<dbReference type="Proteomes" id="UP001642487">
    <property type="component" value="Chromosome 5"/>
</dbReference>
<name>A0ABP0YPH4_9ROSI</name>
<gene>
    <name evidence="1" type="ORF">CITCOLO1_LOCUS13502</name>
</gene>
<proteinExistence type="predicted"/>
<organism evidence="1 2">
    <name type="scientific">Citrullus colocynthis</name>
    <name type="common">colocynth</name>
    <dbReference type="NCBI Taxonomy" id="252529"/>
    <lineage>
        <taxon>Eukaryota</taxon>
        <taxon>Viridiplantae</taxon>
        <taxon>Streptophyta</taxon>
        <taxon>Embryophyta</taxon>
        <taxon>Tracheophyta</taxon>
        <taxon>Spermatophyta</taxon>
        <taxon>Magnoliopsida</taxon>
        <taxon>eudicotyledons</taxon>
        <taxon>Gunneridae</taxon>
        <taxon>Pentapetalae</taxon>
        <taxon>rosids</taxon>
        <taxon>fabids</taxon>
        <taxon>Cucurbitales</taxon>
        <taxon>Cucurbitaceae</taxon>
        <taxon>Benincaseae</taxon>
        <taxon>Citrullus</taxon>
    </lineage>
</organism>
<accession>A0ABP0YPH4</accession>
<dbReference type="EMBL" id="OZ021739">
    <property type="protein sequence ID" value="CAK9321431.1"/>
    <property type="molecule type" value="Genomic_DNA"/>
</dbReference>